<dbReference type="HOGENOM" id="CLU_027965_1_1_1"/>
<evidence type="ECO:0000256" key="3">
    <source>
        <dbReference type="ARBA" id="ARBA00018633"/>
    </source>
</evidence>
<dbReference type="Gene3D" id="3.30.420.40">
    <property type="match status" value="2"/>
</dbReference>
<evidence type="ECO:0000256" key="5">
    <source>
        <dbReference type="ARBA" id="ARBA00025222"/>
    </source>
</evidence>
<comment type="function">
    <text evidence="5">Component of the SWR1 complex which mediates the ATP-dependent exchange of histone H2A for the H2A variant HZT1 leading to transcriptional regulation of selected genes by chromatin remodeling. Involved in chromosome stability.</text>
</comment>
<dbReference type="InParanoid" id="A0A0D1Z5I1"/>
<name>A0A0D1Z5I1_9PEZI</name>
<dbReference type="RefSeq" id="XP_016218106.1">
    <property type="nucleotide sequence ID" value="XM_016354011.1"/>
</dbReference>
<dbReference type="GO" id="GO:0005634">
    <property type="term" value="C:nucleus"/>
    <property type="evidence" value="ECO:0007669"/>
    <property type="project" value="UniProtKB-ARBA"/>
</dbReference>
<evidence type="ECO:0000256" key="7">
    <source>
        <dbReference type="ARBA" id="ARBA00073820"/>
    </source>
</evidence>
<keyword evidence="9" id="KW-1185">Reference proteome</keyword>
<evidence type="ECO:0000256" key="6">
    <source>
        <dbReference type="ARBA" id="ARBA00063309"/>
    </source>
</evidence>
<dbReference type="OrthoDB" id="6220758at2759"/>
<dbReference type="InterPro" id="IPR043129">
    <property type="entry name" value="ATPase_NBD"/>
</dbReference>
<dbReference type="AlphaFoldDB" id="A0A0D1Z5I1"/>
<dbReference type="GeneID" id="27309138"/>
<comment type="similarity">
    <text evidence="2">Belongs to the actin family. ARP6 subfamily.</text>
</comment>
<proteinExistence type="inferred from homology"/>
<dbReference type="InterPro" id="IPR004000">
    <property type="entry name" value="Actin"/>
</dbReference>
<dbReference type="PANTHER" id="PTHR11937">
    <property type="entry name" value="ACTIN"/>
    <property type="match status" value="1"/>
</dbReference>
<evidence type="ECO:0000256" key="1">
    <source>
        <dbReference type="ARBA" id="ARBA00004496"/>
    </source>
</evidence>
<reference evidence="8 9" key="1">
    <citation type="submission" date="2015-01" db="EMBL/GenBank/DDBJ databases">
        <title>The Genome Sequence of Ochroconis gallopava CBS43764.</title>
        <authorList>
            <consortium name="The Broad Institute Genomics Platform"/>
            <person name="Cuomo C."/>
            <person name="de Hoog S."/>
            <person name="Gorbushina A."/>
            <person name="Stielow B."/>
            <person name="Teixiera M."/>
            <person name="Abouelleil A."/>
            <person name="Chapman S.B."/>
            <person name="Priest M."/>
            <person name="Young S.K."/>
            <person name="Wortman J."/>
            <person name="Nusbaum C."/>
            <person name="Birren B."/>
        </authorList>
    </citation>
    <scope>NUCLEOTIDE SEQUENCE [LARGE SCALE GENOMIC DNA]</scope>
    <source>
        <strain evidence="8 9">CBS 43764</strain>
    </source>
</reference>
<protein>
    <recommendedName>
        <fullName evidence="3">Actin-like protein ARP6</fullName>
    </recommendedName>
    <alternativeName>
        <fullName evidence="7">Actin-like protein arp6</fullName>
    </alternativeName>
</protein>
<dbReference type="Pfam" id="PF00022">
    <property type="entry name" value="Actin"/>
    <property type="match status" value="1"/>
</dbReference>
<dbReference type="EMBL" id="KN847531">
    <property type="protein sequence ID" value="KIW08237.1"/>
    <property type="molecule type" value="Genomic_DNA"/>
</dbReference>
<dbReference type="Proteomes" id="UP000053259">
    <property type="component" value="Unassembled WGS sequence"/>
</dbReference>
<dbReference type="GO" id="GO:0005737">
    <property type="term" value="C:cytoplasm"/>
    <property type="evidence" value="ECO:0007669"/>
    <property type="project" value="UniProtKB-SubCell"/>
</dbReference>
<dbReference type="FunCoup" id="A0A0D1Z5I1">
    <property type="interactions" value="286"/>
</dbReference>
<dbReference type="SMART" id="SM00268">
    <property type="entry name" value="ACTIN"/>
    <property type="match status" value="1"/>
</dbReference>
<dbReference type="FunFam" id="3.90.640.10:FF:000014">
    <property type="entry name" value="Putative actin-related protein 6"/>
    <property type="match status" value="1"/>
</dbReference>
<comment type="subcellular location">
    <subcellularLocation>
        <location evidence="1">Cytoplasm</location>
    </subcellularLocation>
</comment>
<accession>A0A0D1Z5I1</accession>
<dbReference type="STRING" id="253628.A0A0D1Z5I1"/>
<organism evidence="8 9">
    <name type="scientific">Verruconis gallopava</name>
    <dbReference type="NCBI Taxonomy" id="253628"/>
    <lineage>
        <taxon>Eukaryota</taxon>
        <taxon>Fungi</taxon>
        <taxon>Dikarya</taxon>
        <taxon>Ascomycota</taxon>
        <taxon>Pezizomycotina</taxon>
        <taxon>Dothideomycetes</taxon>
        <taxon>Pleosporomycetidae</taxon>
        <taxon>Venturiales</taxon>
        <taxon>Sympoventuriaceae</taxon>
        <taxon>Verruconis</taxon>
    </lineage>
</organism>
<dbReference type="VEuPathDB" id="FungiDB:PV09_01165"/>
<evidence type="ECO:0000256" key="2">
    <source>
        <dbReference type="ARBA" id="ARBA00005665"/>
    </source>
</evidence>
<sequence length="440" mass="49175">MPRAAKKDDRGIKNKTLVVDNGGYTIKAGFATSSPDTSHCHVIPNCIARDSDKRIWIGSQLEQCKDLRELAFRRPVDKGYLVNWEGERAIWSHSFFSQNADLKCDPHETNLVLTEAPNCPQALQLNCDQMVFEEFEFASYYRCLAPVGNAYNDIQPLFGSESSGSERPVSAAECVLLVDSGYSHTTVTPLIHGRPVQHAIRRLEIGGKFLTNYLKEQLSIRSINLMDETYAVDEMKEAVSFVSLDFRADLERTWKGDRRNRRAMDADIVVDYVLPDYQELHHGIVRPHDPQASKAALRTSTGPSRETVITLTNERFAGPELLFSPTDVGLQEDGLPGVIMQSVEAMPEGIRPAMLANVVLVGGNVKIPGLANRLRQELRQLAPSEINVRVASPPDPIKYTWLGTARMASNRELMKSLSVTKAEYEEYGANWVLRKFANPA</sequence>
<gene>
    <name evidence="8" type="ORF">PV09_01165</name>
</gene>
<dbReference type="SUPFAM" id="SSF53067">
    <property type="entry name" value="Actin-like ATPase domain"/>
    <property type="match status" value="2"/>
</dbReference>
<evidence type="ECO:0000256" key="4">
    <source>
        <dbReference type="ARBA" id="ARBA00022490"/>
    </source>
</evidence>
<evidence type="ECO:0000313" key="8">
    <source>
        <dbReference type="EMBL" id="KIW08237.1"/>
    </source>
</evidence>
<comment type="subunit">
    <text evidence="6">Component of the SWR1 chromatin remodeling complex.</text>
</comment>
<dbReference type="CDD" id="cd10210">
    <property type="entry name" value="ASKHA_NBD_Arp6"/>
    <property type="match status" value="1"/>
</dbReference>
<keyword evidence="4" id="KW-0963">Cytoplasm</keyword>
<evidence type="ECO:0000313" key="9">
    <source>
        <dbReference type="Proteomes" id="UP000053259"/>
    </source>
</evidence>
<dbReference type="Gene3D" id="3.90.640.10">
    <property type="entry name" value="Actin, Chain A, domain 4"/>
    <property type="match status" value="1"/>
</dbReference>